<proteinExistence type="predicted"/>
<evidence type="ECO:0000313" key="3">
    <source>
        <dbReference type="Proteomes" id="UP000039324"/>
    </source>
</evidence>
<dbReference type="AlphaFoldDB" id="A0A0G4IIR5"/>
<protein>
    <submittedName>
        <fullName evidence="2">Uncharacterized protein</fullName>
    </submittedName>
</protein>
<organism evidence="2 3">
    <name type="scientific">Plasmodiophora brassicae</name>
    <name type="common">Clubroot disease agent</name>
    <dbReference type="NCBI Taxonomy" id="37360"/>
    <lineage>
        <taxon>Eukaryota</taxon>
        <taxon>Sar</taxon>
        <taxon>Rhizaria</taxon>
        <taxon>Endomyxa</taxon>
        <taxon>Phytomyxea</taxon>
        <taxon>Plasmodiophorida</taxon>
        <taxon>Plasmodiophoridae</taxon>
        <taxon>Plasmodiophora</taxon>
    </lineage>
</organism>
<gene>
    <name evidence="2" type="ORF">PBRA_003828</name>
</gene>
<dbReference type="EMBL" id="CDSF01000002">
    <property type="protein sequence ID" value="CEO95015.1"/>
    <property type="molecule type" value="Genomic_DNA"/>
</dbReference>
<dbReference type="Proteomes" id="UP000039324">
    <property type="component" value="Unassembled WGS sequence"/>
</dbReference>
<name>A0A0G4IIR5_PLABS</name>
<accession>A0A0G4IIR5</accession>
<evidence type="ECO:0000256" key="1">
    <source>
        <dbReference type="SAM" id="MobiDB-lite"/>
    </source>
</evidence>
<keyword evidence="3" id="KW-1185">Reference proteome</keyword>
<reference evidence="2 3" key="1">
    <citation type="submission" date="2015-02" db="EMBL/GenBank/DDBJ databases">
        <authorList>
            <person name="Chooi Y.-H."/>
        </authorList>
    </citation>
    <scope>NUCLEOTIDE SEQUENCE [LARGE SCALE GENOMIC DNA]</scope>
    <source>
        <strain evidence="2">E3</strain>
    </source>
</reference>
<feature type="region of interest" description="Disordered" evidence="1">
    <location>
        <begin position="100"/>
        <end position="120"/>
    </location>
</feature>
<feature type="compositionally biased region" description="Basic residues" evidence="1">
    <location>
        <begin position="148"/>
        <end position="159"/>
    </location>
</feature>
<sequence>MIRTEGGARRPSRRLVMLAIRCSLDGYLVYERTGLCLFQIVWHTRYKDNHYGRVRYLFRLPDCVNCARTIISALCAHLILNSPTFLSQMVHAKGLARKRALGTRRQHDRPGHIWSPGQRDRPSLVLSEGIVTSRKVVAHRGPLVTRRNPSRHGARKTSRRPKEENGIGSGSGSGKAPPPPSPACEKRSALDLQKTANV</sequence>
<feature type="region of interest" description="Disordered" evidence="1">
    <location>
        <begin position="137"/>
        <end position="198"/>
    </location>
</feature>
<evidence type="ECO:0000313" key="2">
    <source>
        <dbReference type="EMBL" id="CEO95015.1"/>
    </source>
</evidence>